<dbReference type="AlphaFoldDB" id="A0AAF0J351"/>
<organism evidence="2 3">
    <name type="scientific">Malassezia nana</name>
    <dbReference type="NCBI Taxonomy" id="180528"/>
    <lineage>
        <taxon>Eukaryota</taxon>
        <taxon>Fungi</taxon>
        <taxon>Dikarya</taxon>
        <taxon>Basidiomycota</taxon>
        <taxon>Ustilaginomycotina</taxon>
        <taxon>Malasseziomycetes</taxon>
        <taxon>Malasseziales</taxon>
        <taxon>Malasseziaceae</taxon>
        <taxon>Malassezia</taxon>
    </lineage>
</organism>
<proteinExistence type="predicted"/>
<name>A0AAF0J351_9BASI</name>
<feature type="chain" id="PRO_5042101385" evidence="1">
    <location>
        <begin position="22"/>
        <end position="354"/>
    </location>
</feature>
<dbReference type="Proteomes" id="UP001213623">
    <property type="component" value="Chromosome 2"/>
</dbReference>
<reference evidence="2" key="1">
    <citation type="submission" date="2023-03" db="EMBL/GenBank/DDBJ databases">
        <title>Mating type loci evolution in Malassezia.</title>
        <authorList>
            <person name="Coelho M.A."/>
        </authorList>
    </citation>
    <scope>NUCLEOTIDE SEQUENCE</scope>
    <source>
        <strain evidence="2">CBS 9557</strain>
    </source>
</reference>
<accession>A0AAF0J351</accession>
<dbReference type="EMBL" id="CP119893">
    <property type="protein sequence ID" value="WFD26363.1"/>
    <property type="molecule type" value="Genomic_DNA"/>
</dbReference>
<gene>
    <name evidence="2" type="ORF">MNAN1_001342</name>
</gene>
<evidence type="ECO:0000256" key="1">
    <source>
        <dbReference type="SAM" id="SignalP"/>
    </source>
</evidence>
<evidence type="ECO:0000313" key="3">
    <source>
        <dbReference type="Proteomes" id="UP001213623"/>
    </source>
</evidence>
<protein>
    <submittedName>
        <fullName evidence="2">Uncharacterized protein</fullName>
    </submittedName>
</protein>
<keyword evidence="3" id="KW-1185">Reference proteome</keyword>
<feature type="signal peptide" evidence="1">
    <location>
        <begin position="1"/>
        <end position="21"/>
    </location>
</feature>
<sequence>MAALLAVVWACCALSAYPALATETSGLKIAHRHGPLHVARLATGAPTAPPPSTPLITWWQNRPIVATRGHLVLHNGNCTEKLPPLPSPSHITALYTQDDTLYVGHSDGVHILPLRHRHWRSSLSVKNVTALGSVPETKLLAIAAQALGVCSPICSWDVHGGLLRPLGSLRAGSISALSANASHLWAVGDLHLPTGPRHVSVYTRGQWHAVPDKALPCAPHAVAAYGPFVATACSDTRLFRYDDHFVPVSVPNDTHITHLFGYAGESDDEVVLATGALPHALGTAPFAQLRQGAWHELATYVGPPKARPVLGVGSVVGVSLAMGLGTTFALLALSVAATLLLQALRLALPPLSRS</sequence>
<evidence type="ECO:0000313" key="2">
    <source>
        <dbReference type="EMBL" id="WFD26363.1"/>
    </source>
</evidence>
<keyword evidence="1" id="KW-0732">Signal</keyword>